<protein>
    <submittedName>
        <fullName evidence="1">Uncharacterized protein</fullName>
    </submittedName>
</protein>
<name>G7VH51_9CREN</name>
<reference evidence="1 2" key="1">
    <citation type="journal article" date="2012" name="J. Bacteriol.">
        <title>Complete genome sequence of strain 1860, a crenarchaeon of the genus pyrobaculum able to grow with various electron acceptors.</title>
        <authorList>
            <person name="Mardanov A.V."/>
            <person name="Gumerov V.M."/>
            <person name="Slobodkina G.B."/>
            <person name="Beletsky A.V."/>
            <person name="Bonch-Osmolovskaya E.A."/>
            <person name="Ravin N.V."/>
            <person name="Skryabin K.G."/>
        </authorList>
    </citation>
    <scope>NUCLEOTIDE SEQUENCE [LARGE SCALE GENOMIC DNA]</scope>
    <source>
        <strain evidence="1 2">1860</strain>
    </source>
</reference>
<dbReference type="EMBL" id="CP003098">
    <property type="protein sequence ID" value="AET33222.1"/>
    <property type="molecule type" value="Genomic_DNA"/>
</dbReference>
<dbReference type="RefSeq" id="WP_014289047.1">
    <property type="nucleotide sequence ID" value="NC_016645.1"/>
</dbReference>
<sequence>MSIYDVIGDLLLKLRFQYGVEEVEDSVGLVAMIRSQPDDEERTYIYSPPGRPRPYLVSATVSGGYVALAFADLDDVRQIKAAVDAAELEEASTVIVGNVAPFLMPLKRDGDVVYAVLGFKTVVEADVLTGGFLEALLEEFEWDSDKYFMSILDKLSINSGSK</sequence>
<accession>G7VH51</accession>
<dbReference type="KEGG" id="pyr:P186_1815"/>
<organism evidence="1 2">
    <name type="scientific">Pyrobaculum ferrireducens</name>
    <dbReference type="NCBI Taxonomy" id="1104324"/>
    <lineage>
        <taxon>Archaea</taxon>
        <taxon>Thermoproteota</taxon>
        <taxon>Thermoprotei</taxon>
        <taxon>Thermoproteales</taxon>
        <taxon>Thermoproteaceae</taxon>
        <taxon>Pyrobaculum</taxon>
    </lineage>
</organism>
<dbReference type="GeneID" id="11596311"/>
<evidence type="ECO:0000313" key="1">
    <source>
        <dbReference type="EMBL" id="AET33222.1"/>
    </source>
</evidence>
<dbReference type="eggNOG" id="arCOG05629">
    <property type="taxonomic scope" value="Archaea"/>
</dbReference>
<dbReference type="HOGENOM" id="CLU_134215_0_0_2"/>
<dbReference type="Proteomes" id="UP000005867">
    <property type="component" value="Chromosome"/>
</dbReference>
<proteinExistence type="predicted"/>
<dbReference type="BioCyc" id="PSP1104324:GJSN-1778-MONOMER"/>
<dbReference type="STRING" id="1104324.P186_1815"/>
<keyword evidence="2" id="KW-1185">Reference proteome</keyword>
<evidence type="ECO:0000313" key="2">
    <source>
        <dbReference type="Proteomes" id="UP000005867"/>
    </source>
</evidence>
<gene>
    <name evidence="1" type="ORF">P186_1815</name>
</gene>
<dbReference type="OrthoDB" id="28974at2157"/>
<dbReference type="AlphaFoldDB" id="G7VH51"/>